<evidence type="ECO:0000313" key="1">
    <source>
        <dbReference type="EMBL" id="OGE33914.1"/>
    </source>
</evidence>
<dbReference type="EMBL" id="MFDB01000003">
    <property type="protein sequence ID" value="OGE33914.1"/>
    <property type="molecule type" value="Genomic_DNA"/>
</dbReference>
<reference evidence="1 2" key="1">
    <citation type="journal article" date="2016" name="Nat. Commun.">
        <title>Thousands of microbial genomes shed light on interconnected biogeochemical processes in an aquifer system.</title>
        <authorList>
            <person name="Anantharaman K."/>
            <person name="Brown C.T."/>
            <person name="Hug L.A."/>
            <person name="Sharon I."/>
            <person name="Castelle C.J."/>
            <person name="Probst A.J."/>
            <person name="Thomas B.C."/>
            <person name="Singh A."/>
            <person name="Wilkins M.J."/>
            <person name="Karaoz U."/>
            <person name="Brodie E.L."/>
            <person name="Williams K.H."/>
            <person name="Hubbard S.S."/>
            <person name="Banfield J.F."/>
        </authorList>
    </citation>
    <scope>NUCLEOTIDE SEQUENCE [LARGE SCALE GENOMIC DNA]</scope>
</reference>
<dbReference type="Proteomes" id="UP000177258">
    <property type="component" value="Unassembled WGS sequence"/>
</dbReference>
<protein>
    <submittedName>
        <fullName evidence="1">Uncharacterized protein</fullName>
    </submittedName>
</protein>
<proteinExistence type="predicted"/>
<name>A0A1F5JZ89_9BACT</name>
<evidence type="ECO:0000313" key="2">
    <source>
        <dbReference type="Proteomes" id="UP000177258"/>
    </source>
</evidence>
<comment type="caution">
    <text evidence="1">The sequence shown here is derived from an EMBL/GenBank/DDBJ whole genome shotgun (WGS) entry which is preliminary data.</text>
</comment>
<dbReference type="AlphaFoldDB" id="A0A1F5JZ89"/>
<sequence length="63" mass="7503">MLGENWRKFSKRGVEQTRSLVRKYQKKSDKIRINQITDISEKSDILTLSGTLIYPIHRYSDFI</sequence>
<accession>A0A1F5JZ89</accession>
<gene>
    <name evidence="1" type="ORF">A3D83_04745</name>
</gene>
<organism evidence="1 2">
    <name type="scientific">Candidatus Daviesbacteria bacterium RIFCSPHIGHO2_02_FULL_41_10</name>
    <dbReference type="NCBI Taxonomy" id="1797774"/>
    <lineage>
        <taxon>Bacteria</taxon>
        <taxon>Candidatus Daviesiibacteriota</taxon>
    </lineage>
</organism>